<dbReference type="AlphaFoldDB" id="A0AAN9ABM3"/>
<sequence>MKAPLFLCTRDKLDYAIAETLSRRADKEDDYDEFDRSMLQNTTIEQEIVYTALKIRNDLEQSPGYSGGWHDISQESVNIIIPASLYTFLSVLLGGTTAIDDPDSVNKARHVMFQKGKKALEMFPPNKDALECHIFRANYQAKIWLQATTRNMDVGSLLETGGWTQAENGLKSQVESHPFYSYGIY</sequence>
<evidence type="ECO:0000313" key="1">
    <source>
        <dbReference type="EMBL" id="KAK7079450.1"/>
    </source>
</evidence>
<reference evidence="1 2" key="1">
    <citation type="submission" date="2023-11" db="EMBL/GenBank/DDBJ databases">
        <title>Halocaridina rubra genome assembly.</title>
        <authorList>
            <person name="Smith C."/>
        </authorList>
    </citation>
    <scope>NUCLEOTIDE SEQUENCE [LARGE SCALE GENOMIC DNA]</scope>
    <source>
        <strain evidence="1">EP-1</strain>
        <tissue evidence="1">Whole</tissue>
    </source>
</reference>
<evidence type="ECO:0000313" key="2">
    <source>
        <dbReference type="Proteomes" id="UP001381693"/>
    </source>
</evidence>
<dbReference type="Proteomes" id="UP001381693">
    <property type="component" value="Unassembled WGS sequence"/>
</dbReference>
<dbReference type="EMBL" id="JAXCGZ010006982">
    <property type="protein sequence ID" value="KAK7079450.1"/>
    <property type="molecule type" value="Genomic_DNA"/>
</dbReference>
<protein>
    <submittedName>
        <fullName evidence="1">Uncharacterized protein</fullName>
    </submittedName>
</protein>
<accession>A0AAN9ABM3</accession>
<gene>
    <name evidence="1" type="ORF">SK128_006157</name>
</gene>
<comment type="caution">
    <text evidence="1">The sequence shown here is derived from an EMBL/GenBank/DDBJ whole genome shotgun (WGS) entry which is preliminary data.</text>
</comment>
<keyword evidence="2" id="KW-1185">Reference proteome</keyword>
<name>A0AAN9ABM3_HALRR</name>
<organism evidence="1 2">
    <name type="scientific">Halocaridina rubra</name>
    <name type="common">Hawaiian red shrimp</name>
    <dbReference type="NCBI Taxonomy" id="373956"/>
    <lineage>
        <taxon>Eukaryota</taxon>
        <taxon>Metazoa</taxon>
        <taxon>Ecdysozoa</taxon>
        <taxon>Arthropoda</taxon>
        <taxon>Crustacea</taxon>
        <taxon>Multicrustacea</taxon>
        <taxon>Malacostraca</taxon>
        <taxon>Eumalacostraca</taxon>
        <taxon>Eucarida</taxon>
        <taxon>Decapoda</taxon>
        <taxon>Pleocyemata</taxon>
        <taxon>Caridea</taxon>
        <taxon>Atyoidea</taxon>
        <taxon>Atyidae</taxon>
        <taxon>Halocaridina</taxon>
    </lineage>
</organism>
<proteinExistence type="predicted"/>